<dbReference type="Proteomes" id="UP000245207">
    <property type="component" value="Unassembled WGS sequence"/>
</dbReference>
<protein>
    <submittedName>
        <fullName evidence="3">Respiratory burst oxidase</fullName>
    </submittedName>
</protein>
<dbReference type="EMBL" id="PKPP01007367">
    <property type="protein sequence ID" value="PWA53577.1"/>
    <property type="molecule type" value="Genomic_DNA"/>
</dbReference>
<evidence type="ECO:0000259" key="2">
    <source>
        <dbReference type="PROSITE" id="PS51384"/>
    </source>
</evidence>
<dbReference type="InterPro" id="IPR008546">
    <property type="entry name" value="VAN3-bd-like_auxin_canal"/>
</dbReference>
<dbReference type="STRING" id="35608.A0A2U1LX62"/>
<comment type="caution">
    <text evidence="3">The sequence shown here is derived from an EMBL/GenBank/DDBJ whole genome shotgun (WGS) entry which is preliminary data.</text>
</comment>
<accession>A0A2U1LX62</accession>
<proteinExistence type="predicted"/>
<dbReference type="PANTHER" id="PTHR11972:SF164">
    <property type="entry name" value="NAD(P)H OXIDASE (H(2)O(2)-FORMING)"/>
    <property type="match status" value="1"/>
</dbReference>
<feature type="domain" description="FAD-binding FR-type" evidence="2">
    <location>
        <begin position="319"/>
        <end position="424"/>
    </location>
</feature>
<evidence type="ECO:0000313" key="3">
    <source>
        <dbReference type="EMBL" id="PWA53577.1"/>
    </source>
</evidence>
<dbReference type="Gene3D" id="2.40.30.10">
    <property type="entry name" value="Translation factors"/>
    <property type="match status" value="1"/>
</dbReference>
<dbReference type="PANTHER" id="PTHR11972">
    <property type="entry name" value="NADPH OXIDASE"/>
    <property type="match status" value="1"/>
</dbReference>
<dbReference type="InterPro" id="IPR050369">
    <property type="entry name" value="RBOH/FRE"/>
</dbReference>
<dbReference type="Pfam" id="PF08022">
    <property type="entry name" value="FAD_binding_8"/>
    <property type="match status" value="1"/>
</dbReference>
<dbReference type="GO" id="GO:0016174">
    <property type="term" value="F:NAD(P)H oxidase H2O2-forming activity"/>
    <property type="evidence" value="ECO:0007669"/>
    <property type="project" value="TreeGrafter"/>
</dbReference>
<evidence type="ECO:0000313" key="4">
    <source>
        <dbReference type="Proteomes" id="UP000245207"/>
    </source>
</evidence>
<dbReference type="Pfam" id="PF05703">
    <property type="entry name" value="Auxin_canalis"/>
    <property type="match status" value="1"/>
</dbReference>
<dbReference type="InterPro" id="IPR017927">
    <property type="entry name" value="FAD-bd_FR_type"/>
</dbReference>
<dbReference type="GO" id="GO:0005886">
    <property type="term" value="C:plasma membrane"/>
    <property type="evidence" value="ECO:0007669"/>
    <property type="project" value="TreeGrafter"/>
</dbReference>
<gene>
    <name evidence="3" type="ORF">CTI12_AA443160</name>
</gene>
<dbReference type="AlphaFoldDB" id="A0A2U1LX62"/>
<dbReference type="OrthoDB" id="167398at2759"/>
<dbReference type="SUPFAM" id="SSF63380">
    <property type="entry name" value="Riboflavin synthase domain-like"/>
    <property type="match status" value="1"/>
</dbReference>
<name>A0A2U1LX62_ARTAN</name>
<dbReference type="InterPro" id="IPR013112">
    <property type="entry name" value="FAD-bd_8"/>
</dbReference>
<dbReference type="PROSITE" id="PS51384">
    <property type="entry name" value="FAD_FR"/>
    <property type="match status" value="1"/>
</dbReference>
<organism evidence="3 4">
    <name type="scientific">Artemisia annua</name>
    <name type="common">Sweet wormwood</name>
    <dbReference type="NCBI Taxonomy" id="35608"/>
    <lineage>
        <taxon>Eukaryota</taxon>
        <taxon>Viridiplantae</taxon>
        <taxon>Streptophyta</taxon>
        <taxon>Embryophyta</taxon>
        <taxon>Tracheophyta</taxon>
        <taxon>Spermatophyta</taxon>
        <taxon>Magnoliopsida</taxon>
        <taxon>eudicotyledons</taxon>
        <taxon>Gunneridae</taxon>
        <taxon>Pentapetalae</taxon>
        <taxon>asterids</taxon>
        <taxon>campanulids</taxon>
        <taxon>Asterales</taxon>
        <taxon>Asteraceae</taxon>
        <taxon>Asteroideae</taxon>
        <taxon>Anthemideae</taxon>
        <taxon>Artemisiinae</taxon>
        <taxon>Artemisia</taxon>
    </lineage>
</organism>
<reference evidence="3 4" key="1">
    <citation type="journal article" date="2018" name="Mol. Plant">
        <title>The genome of Artemisia annua provides insight into the evolution of Asteraceae family and artemisinin biosynthesis.</title>
        <authorList>
            <person name="Shen Q."/>
            <person name="Zhang L."/>
            <person name="Liao Z."/>
            <person name="Wang S."/>
            <person name="Yan T."/>
            <person name="Shi P."/>
            <person name="Liu M."/>
            <person name="Fu X."/>
            <person name="Pan Q."/>
            <person name="Wang Y."/>
            <person name="Lv Z."/>
            <person name="Lu X."/>
            <person name="Zhang F."/>
            <person name="Jiang W."/>
            <person name="Ma Y."/>
            <person name="Chen M."/>
            <person name="Hao X."/>
            <person name="Li L."/>
            <person name="Tang Y."/>
            <person name="Lv G."/>
            <person name="Zhou Y."/>
            <person name="Sun X."/>
            <person name="Brodelius P.E."/>
            <person name="Rose J.K.C."/>
            <person name="Tang K."/>
        </authorList>
    </citation>
    <scope>NUCLEOTIDE SEQUENCE [LARGE SCALE GENOMIC DNA]</scope>
    <source>
        <strain evidence="4">cv. Huhao1</strain>
        <tissue evidence="3">Leaf</tissue>
    </source>
</reference>
<dbReference type="InterPro" id="IPR017938">
    <property type="entry name" value="Riboflavin_synthase-like_b-brl"/>
</dbReference>
<keyword evidence="1" id="KW-0560">Oxidoreductase</keyword>
<evidence type="ECO:0000256" key="1">
    <source>
        <dbReference type="ARBA" id="ARBA00023002"/>
    </source>
</evidence>
<keyword evidence="4" id="KW-1185">Reference proteome</keyword>
<sequence>MYPLFPKKGMFYFLIILTKPNVRATAKVRSQNYMKKLIHYPKSEKCCEAMDSSVVSTLILLDRISWLEDTNQDLCKEFHVYRNSGVAIDQSKKFPNLWYCLSSSSSDGRDGLGLLPLLKVVAVDFFNQVDLLYGNLTQGKFLSHEGRMIVNSAALSIYFKTRNFLGVDSIRQYNLLNEVDRLILWQQRLLQSVTRVLEVQAHGLVNTSAPNVRRRLTTQKAANNGTTQENVRNAQTCTPVDTLANNTQPTFDPARQASRPGSSQLVESAGANHDLVVSVVQSAVNIHNPSDLLTIAAMVAKGLDVFHFSNLSSACERLTRALRCIVKPVSILKFTGYPGKVLVLHMSKPIGFNSKSGQYMFVNCKAVSPLKWHPFSITTAPGHDYLSVHIRILGDWTTQLKIVFSQQMSRVMRKSSSLFMTPKN</sequence>